<feature type="domain" description="Tyrosine specific protein phosphatases" evidence="1">
    <location>
        <begin position="11"/>
        <end position="85"/>
    </location>
</feature>
<dbReference type="SUPFAM" id="SSF52799">
    <property type="entry name" value="(Phosphotyrosine protein) phosphatases II"/>
    <property type="match status" value="1"/>
</dbReference>
<dbReference type="Proteomes" id="UP001497497">
    <property type="component" value="Unassembled WGS sequence"/>
</dbReference>
<reference evidence="2 3" key="1">
    <citation type="submission" date="2024-04" db="EMBL/GenBank/DDBJ databases">
        <authorList>
            <consortium name="Genoscope - CEA"/>
            <person name="William W."/>
        </authorList>
    </citation>
    <scope>NUCLEOTIDE SEQUENCE [LARGE SCALE GENOMIC DNA]</scope>
</reference>
<dbReference type="InterPro" id="IPR000387">
    <property type="entry name" value="Tyr_Pase_dom"/>
</dbReference>
<proteinExistence type="predicted"/>
<sequence length="103" mass="11835">LKCFSTELDVKNLLLLLKHIRSCKSPCEERVLYMCRDGTKYSGLACVLALLLDRMDNDLRLTVPLVVGAIKSIRPQVIPTLDQYRILYQVLHRYTESTSSYTN</sequence>
<name>A0AAV2HI70_LYMST</name>
<keyword evidence="3" id="KW-1185">Reference proteome</keyword>
<feature type="non-terminal residue" evidence="2">
    <location>
        <position position="1"/>
    </location>
</feature>
<evidence type="ECO:0000313" key="3">
    <source>
        <dbReference type="Proteomes" id="UP001497497"/>
    </source>
</evidence>
<dbReference type="EMBL" id="CAXITT010000108">
    <property type="protein sequence ID" value="CAL1532180.1"/>
    <property type="molecule type" value="Genomic_DNA"/>
</dbReference>
<organism evidence="2 3">
    <name type="scientific">Lymnaea stagnalis</name>
    <name type="common">Great pond snail</name>
    <name type="synonym">Helix stagnalis</name>
    <dbReference type="NCBI Taxonomy" id="6523"/>
    <lineage>
        <taxon>Eukaryota</taxon>
        <taxon>Metazoa</taxon>
        <taxon>Spiralia</taxon>
        <taxon>Lophotrochozoa</taxon>
        <taxon>Mollusca</taxon>
        <taxon>Gastropoda</taxon>
        <taxon>Heterobranchia</taxon>
        <taxon>Euthyneura</taxon>
        <taxon>Panpulmonata</taxon>
        <taxon>Hygrophila</taxon>
        <taxon>Lymnaeoidea</taxon>
        <taxon>Lymnaeidae</taxon>
        <taxon>Lymnaea</taxon>
    </lineage>
</organism>
<dbReference type="GO" id="GO:0004725">
    <property type="term" value="F:protein tyrosine phosphatase activity"/>
    <property type="evidence" value="ECO:0007669"/>
    <property type="project" value="InterPro"/>
</dbReference>
<evidence type="ECO:0000313" key="2">
    <source>
        <dbReference type="EMBL" id="CAL1532180.1"/>
    </source>
</evidence>
<dbReference type="Pfam" id="PF00102">
    <property type="entry name" value="Y_phosphatase"/>
    <property type="match status" value="1"/>
</dbReference>
<dbReference type="InterPro" id="IPR029021">
    <property type="entry name" value="Prot-tyrosine_phosphatase-like"/>
</dbReference>
<protein>
    <recommendedName>
        <fullName evidence="1">Tyrosine specific protein phosphatases domain-containing protein</fullName>
    </recommendedName>
</protein>
<comment type="caution">
    <text evidence="2">The sequence shown here is derived from an EMBL/GenBank/DDBJ whole genome shotgun (WGS) entry which is preliminary data.</text>
</comment>
<dbReference type="PROSITE" id="PS50056">
    <property type="entry name" value="TYR_PHOSPHATASE_2"/>
    <property type="match status" value="1"/>
</dbReference>
<gene>
    <name evidence="2" type="ORF">GSLYS_00006259001</name>
</gene>
<evidence type="ECO:0000259" key="1">
    <source>
        <dbReference type="PROSITE" id="PS50056"/>
    </source>
</evidence>
<feature type="non-terminal residue" evidence="2">
    <location>
        <position position="103"/>
    </location>
</feature>
<dbReference type="Gene3D" id="3.90.190.10">
    <property type="entry name" value="Protein tyrosine phosphatase superfamily"/>
    <property type="match status" value="1"/>
</dbReference>
<dbReference type="AlphaFoldDB" id="A0AAV2HI70"/>
<dbReference type="InterPro" id="IPR000242">
    <property type="entry name" value="PTP_cat"/>
</dbReference>
<accession>A0AAV2HI70</accession>